<sequence>MSFKIIWSDFEECQLDKIYEYYIENVSIKVARNNLHSILNSPYKLIKKVEIFQIKYFLLDIEV</sequence>
<name>A0A1M5E2F3_9FLAO</name>
<dbReference type="Proteomes" id="UP000184036">
    <property type="component" value="Unassembled WGS sequence"/>
</dbReference>
<accession>A0A1M5E2F3</accession>
<evidence type="ECO:0000313" key="1">
    <source>
        <dbReference type="EMBL" id="SHF73350.1"/>
    </source>
</evidence>
<dbReference type="EMBL" id="FQWE01000001">
    <property type="protein sequence ID" value="SHF73350.1"/>
    <property type="molecule type" value="Genomic_DNA"/>
</dbReference>
<dbReference type="AlphaFoldDB" id="A0A1M5E2F3"/>
<evidence type="ECO:0008006" key="3">
    <source>
        <dbReference type="Google" id="ProtNLM"/>
    </source>
</evidence>
<reference evidence="2" key="1">
    <citation type="submission" date="2016-11" db="EMBL/GenBank/DDBJ databases">
        <authorList>
            <person name="Varghese N."/>
            <person name="Submissions S."/>
        </authorList>
    </citation>
    <scope>NUCLEOTIDE SEQUENCE [LARGE SCALE GENOMIC DNA]</scope>
    <source>
        <strain evidence="2">DSM 19741</strain>
    </source>
</reference>
<keyword evidence="2" id="KW-1185">Reference proteome</keyword>
<protein>
    <recommendedName>
        <fullName evidence="3">ParE toxin of type II toxin-antitoxin system, parDE</fullName>
    </recommendedName>
</protein>
<proteinExistence type="predicted"/>
<organism evidence="1 2">
    <name type="scientific">Flavobacterium segetis</name>
    <dbReference type="NCBI Taxonomy" id="271157"/>
    <lineage>
        <taxon>Bacteria</taxon>
        <taxon>Pseudomonadati</taxon>
        <taxon>Bacteroidota</taxon>
        <taxon>Flavobacteriia</taxon>
        <taxon>Flavobacteriales</taxon>
        <taxon>Flavobacteriaceae</taxon>
        <taxon>Flavobacterium</taxon>
    </lineage>
</organism>
<evidence type="ECO:0000313" key="2">
    <source>
        <dbReference type="Proteomes" id="UP000184036"/>
    </source>
</evidence>
<gene>
    <name evidence="1" type="ORF">SAMN05444396_101118</name>
</gene>